<name>A0A9N9TVW9_PHYSR</name>
<accession>A0A9N9TVW9</accession>
<evidence type="ECO:0000256" key="3">
    <source>
        <dbReference type="SAM" id="Phobius"/>
    </source>
</evidence>
<keyword evidence="2" id="KW-0040">ANK repeat</keyword>
<feature type="transmembrane region" description="Helical" evidence="3">
    <location>
        <begin position="6"/>
        <end position="26"/>
    </location>
</feature>
<keyword evidence="5" id="KW-1185">Reference proteome</keyword>
<dbReference type="AlphaFoldDB" id="A0A9N9TVW9"/>
<keyword evidence="3" id="KW-0812">Transmembrane</keyword>
<dbReference type="InterPro" id="IPR036770">
    <property type="entry name" value="Ankyrin_rpt-contain_sf"/>
</dbReference>
<dbReference type="InterPro" id="IPR050776">
    <property type="entry name" value="Ank_Repeat/CDKN_Inhibitor"/>
</dbReference>
<dbReference type="Pfam" id="PF13637">
    <property type="entry name" value="Ank_4"/>
    <property type="match status" value="1"/>
</dbReference>
<evidence type="ECO:0000313" key="5">
    <source>
        <dbReference type="Proteomes" id="UP001153712"/>
    </source>
</evidence>
<dbReference type="Pfam" id="PF00023">
    <property type="entry name" value="Ank"/>
    <property type="match status" value="1"/>
</dbReference>
<dbReference type="SMART" id="SM00248">
    <property type="entry name" value="ANK"/>
    <property type="match status" value="3"/>
</dbReference>
<organism evidence="4 5">
    <name type="scientific">Phyllotreta striolata</name>
    <name type="common">Striped flea beetle</name>
    <name type="synonym">Crioceris striolata</name>
    <dbReference type="NCBI Taxonomy" id="444603"/>
    <lineage>
        <taxon>Eukaryota</taxon>
        <taxon>Metazoa</taxon>
        <taxon>Ecdysozoa</taxon>
        <taxon>Arthropoda</taxon>
        <taxon>Hexapoda</taxon>
        <taxon>Insecta</taxon>
        <taxon>Pterygota</taxon>
        <taxon>Neoptera</taxon>
        <taxon>Endopterygota</taxon>
        <taxon>Coleoptera</taxon>
        <taxon>Polyphaga</taxon>
        <taxon>Cucujiformia</taxon>
        <taxon>Chrysomeloidea</taxon>
        <taxon>Chrysomelidae</taxon>
        <taxon>Galerucinae</taxon>
        <taxon>Alticini</taxon>
        <taxon>Phyllotreta</taxon>
    </lineage>
</organism>
<gene>
    <name evidence="4" type="ORF">PHYEVI_LOCUS10129</name>
</gene>
<dbReference type="PANTHER" id="PTHR24201">
    <property type="entry name" value="ANK_REP_REGION DOMAIN-CONTAINING PROTEIN"/>
    <property type="match status" value="1"/>
</dbReference>
<keyword evidence="3" id="KW-0472">Membrane</keyword>
<dbReference type="Proteomes" id="UP001153712">
    <property type="component" value="Chromosome 7"/>
</dbReference>
<dbReference type="PANTHER" id="PTHR24201:SF15">
    <property type="entry name" value="ANKYRIN REPEAT DOMAIN-CONTAINING PROTEIN 66"/>
    <property type="match status" value="1"/>
</dbReference>
<evidence type="ECO:0000256" key="1">
    <source>
        <dbReference type="ARBA" id="ARBA00022737"/>
    </source>
</evidence>
<dbReference type="SUPFAM" id="SSF48403">
    <property type="entry name" value="Ankyrin repeat"/>
    <property type="match status" value="1"/>
</dbReference>
<dbReference type="EMBL" id="OU900100">
    <property type="protein sequence ID" value="CAG9863850.1"/>
    <property type="molecule type" value="Genomic_DNA"/>
</dbReference>
<proteinExistence type="predicted"/>
<dbReference type="InterPro" id="IPR002110">
    <property type="entry name" value="Ankyrin_rpt"/>
</dbReference>
<protein>
    <recommendedName>
        <fullName evidence="6">Ankyrin repeat protein</fullName>
    </recommendedName>
</protein>
<dbReference type="Gene3D" id="1.25.40.20">
    <property type="entry name" value="Ankyrin repeat-containing domain"/>
    <property type="match status" value="1"/>
</dbReference>
<evidence type="ECO:0000313" key="4">
    <source>
        <dbReference type="EMBL" id="CAG9863850.1"/>
    </source>
</evidence>
<sequence>MDALVVFWMLLGITIYLTIVTGIKMYKQLIYDKNRIIQDLCKSIEENDIVTCIDIVRKHPQYINSYNNDGYTPFMIACACGNNPLVTLMLNSGADVKLKSLQQESPFYLAAFYLVKNPHYKNATCIRQLYYAGADIDEPNAHGKTPLQMASMFGNKDLVKWLLLKNASIT</sequence>
<keyword evidence="1" id="KW-0677">Repeat</keyword>
<reference evidence="4" key="1">
    <citation type="submission" date="2022-01" db="EMBL/GenBank/DDBJ databases">
        <authorList>
            <person name="King R."/>
        </authorList>
    </citation>
    <scope>NUCLEOTIDE SEQUENCE</scope>
</reference>
<dbReference type="OrthoDB" id="194358at2759"/>
<evidence type="ECO:0000256" key="2">
    <source>
        <dbReference type="ARBA" id="ARBA00023043"/>
    </source>
</evidence>
<keyword evidence="3" id="KW-1133">Transmembrane helix</keyword>
<evidence type="ECO:0008006" key="6">
    <source>
        <dbReference type="Google" id="ProtNLM"/>
    </source>
</evidence>